<organism evidence="9 10">
    <name type="scientific">Actinoallomurus vinaceus</name>
    <dbReference type="NCBI Taxonomy" id="1080074"/>
    <lineage>
        <taxon>Bacteria</taxon>
        <taxon>Bacillati</taxon>
        <taxon>Actinomycetota</taxon>
        <taxon>Actinomycetes</taxon>
        <taxon>Streptosporangiales</taxon>
        <taxon>Thermomonosporaceae</taxon>
        <taxon>Actinoallomurus</taxon>
    </lineage>
</organism>
<gene>
    <name evidence="9" type="primary">uraH</name>
    <name evidence="9" type="ORF">GCM10023196_050660</name>
</gene>
<dbReference type="RefSeq" id="WP_345433480.1">
    <property type="nucleotide sequence ID" value="NZ_BAABHK010000007.1"/>
</dbReference>
<evidence type="ECO:0000313" key="9">
    <source>
        <dbReference type="EMBL" id="GAA4629470.1"/>
    </source>
</evidence>
<dbReference type="PANTHER" id="PTHR10395">
    <property type="entry name" value="URICASE AND TRANSTHYRETIN-RELATED"/>
    <property type="match status" value="1"/>
</dbReference>
<dbReference type="InterPro" id="IPR023416">
    <property type="entry name" value="Transthyretin/HIU_hydrolase_d"/>
</dbReference>
<dbReference type="GO" id="GO:0016787">
    <property type="term" value="F:hydrolase activity"/>
    <property type="evidence" value="ECO:0007669"/>
    <property type="project" value="UniProtKB-KW"/>
</dbReference>
<dbReference type="EC" id="3.5.2.17" evidence="7"/>
<evidence type="ECO:0000256" key="2">
    <source>
        <dbReference type="ARBA" id="ARBA00002704"/>
    </source>
</evidence>
<dbReference type="InterPro" id="IPR014306">
    <property type="entry name" value="Hydroxyisourate_hydrolase"/>
</dbReference>
<evidence type="ECO:0000259" key="8">
    <source>
        <dbReference type="SMART" id="SM00095"/>
    </source>
</evidence>
<dbReference type="PANTHER" id="PTHR10395:SF7">
    <property type="entry name" value="5-HYDROXYISOURATE HYDROLASE"/>
    <property type="match status" value="1"/>
</dbReference>
<accession>A0ABP8UGS4</accession>
<dbReference type="NCBIfam" id="TIGR02962">
    <property type="entry name" value="hdxy_isourate"/>
    <property type="match status" value="1"/>
</dbReference>
<evidence type="ECO:0000256" key="5">
    <source>
        <dbReference type="ARBA" id="ARBA00022631"/>
    </source>
</evidence>
<dbReference type="Proteomes" id="UP001501442">
    <property type="component" value="Unassembled WGS sequence"/>
</dbReference>
<reference evidence="10" key="1">
    <citation type="journal article" date="2019" name="Int. J. Syst. Evol. Microbiol.">
        <title>The Global Catalogue of Microorganisms (GCM) 10K type strain sequencing project: providing services to taxonomists for standard genome sequencing and annotation.</title>
        <authorList>
            <consortium name="The Broad Institute Genomics Platform"/>
            <consortium name="The Broad Institute Genome Sequencing Center for Infectious Disease"/>
            <person name="Wu L."/>
            <person name="Ma J."/>
        </authorList>
    </citation>
    <scope>NUCLEOTIDE SEQUENCE [LARGE SCALE GENOMIC DNA]</scope>
    <source>
        <strain evidence="10">JCM 17939</strain>
    </source>
</reference>
<evidence type="ECO:0000256" key="3">
    <source>
        <dbReference type="ARBA" id="ARBA00009850"/>
    </source>
</evidence>
<sequence>MSLSTHVLDAAVGRPAEGVPVRLESRAADGSWKPVATGRTDADGRFRDWPAPGAGVHRLVFETEGISVFYPEVAVAFTITEPERHYHIPLLLSPFAYSTYRGS</sequence>
<comment type="similarity">
    <text evidence="3 7">Belongs to the transthyretin family. 5-hydroxyisourate hydrolase subfamily.</text>
</comment>
<comment type="caution">
    <text evidence="9">The sequence shown here is derived from an EMBL/GenBank/DDBJ whole genome shotgun (WGS) entry which is preliminary data.</text>
</comment>
<dbReference type="CDD" id="cd05822">
    <property type="entry name" value="TLP_HIUase"/>
    <property type="match status" value="1"/>
</dbReference>
<evidence type="ECO:0000256" key="6">
    <source>
        <dbReference type="ARBA" id="ARBA00022801"/>
    </source>
</evidence>
<dbReference type="InterPro" id="IPR023418">
    <property type="entry name" value="Thyroxine_BS"/>
</dbReference>
<dbReference type="Gene3D" id="2.60.40.180">
    <property type="entry name" value="Transthyretin/hydroxyisourate hydrolase domain"/>
    <property type="match status" value="1"/>
</dbReference>
<dbReference type="Pfam" id="PF00576">
    <property type="entry name" value="Transthyretin"/>
    <property type="match status" value="1"/>
</dbReference>
<dbReference type="SUPFAM" id="SSF49472">
    <property type="entry name" value="Transthyretin (synonym: prealbumin)"/>
    <property type="match status" value="1"/>
</dbReference>
<comment type="catalytic activity">
    <reaction evidence="1 7">
        <text>5-hydroxyisourate + H2O = 5-hydroxy-2-oxo-4-ureido-2,5-dihydro-1H-imidazole-5-carboxylate + H(+)</text>
        <dbReference type="Rhea" id="RHEA:23736"/>
        <dbReference type="ChEBI" id="CHEBI:15377"/>
        <dbReference type="ChEBI" id="CHEBI:15378"/>
        <dbReference type="ChEBI" id="CHEBI:18072"/>
        <dbReference type="ChEBI" id="CHEBI:58639"/>
        <dbReference type="EC" id="3.5.2.17"/>
    </reaction>
</comment>
<name>A0ABP8UGS4_9ACTN</name>
<evidence type="ECO:0000256" key="4">
    <source>
        <dbReference type="ARBA" id="ARBA00011881"/>
    </source>
</evidence>
<protein>
    <recommendedName>
        <fullName evidence="7">5-hydroxyisourate hydrolase</fullName>
        <shortName evidence="7">HIU hydrolase</shortName>
        <shortName evidence="7">HIUHase</shortName>
        <ecNumber evidence="7">3.5.2.17</ecNumber>
    </recommendedName>
</protein>
<keyword evidence="6 7" id="KW-0378">Hydrolase</keyword>
<evidence type="ECO:0000313" key="10">
    <source>
        <dbReference type="Proteomes" id="UP001501442"/>
    </source>
</evidence>
<keyword evidence="10" id="KW-1185">Reference proteome</keyword>
<evidence type="ECO:0000256" key="7">
    <source>
        <dbReference type="RuleBase" id="RU361270"/>
    </source>
</evidence>
<dbReference type="SMART" id="SM00095">
    <property type="entry name" value="TR_THY"/>
    <property type="match status" value="1"/>
</dbReference>
<keyword evidence="5 7" id="KW-0659">Purine metabolism</keyword>
<dbReference type="InterPro" id="IPR036817">
    <property type="entry name" value="Transthyretin/HIU_hydrolase_sf"/>
</dbReference>
<dbReference type="PROSITE" id="PS00768">
    <property type="entry name" value="TRANSTHYRETIN_1"/>
    <property type="match status" value="1"/>
</dbReference>
<proteinExistence type="inferred from homology"/>
<evidence type="ECO:0000256" key="1">
    <source>
        <dbReference type="ARBA" id="ARBA00001043"/>
    </source>
</evidence>
<dbReference type="EMBL" id="BAABHK010000007">
    <property type="protein sequence ID" value="GAA4629470.1"/>
    <property type="molecule type" value="Genomic_DNA"/>
</dbReference>
<comment type="subunit">
    <text evidence="4 7">Homotetramer.</text>
</comment>
<feature type="domain" description="Transthyretin/hydroxyisourate hydrolase" evidence="8">
    <location>
        <begin position="1"/>
        <end position="102"/>
    </location>
</feature>
<comment type="function">
    <text evidence="2">Catalyzes the hydrolysis of 5-hydroxyisourate (HIU) to 2-oxo-4-hydroxy-4-carboxy-5-ureidoimidazoline (OHCU).</text>
</comment>